<dbReference type="InterPro" id="IPR052275">
    <property type="entry name" value="Mt_Fe-S_assembly_factor"/>
</dbReference>
<dbReference type="EnsemblMetazoa" id="CapteT179221">
    <property type="protein sequence ID" value="CapteP179221"/>
    <property type="gene ID" value="CapteG179221"/>
</dbReference>
<dbReference type="SUPFAM" id="SSF82657">
    <property type="entry name" value="BolA-like"/>
    <property type="match status" value="1"/>
</dbReference>
<dbReference type="AlphaFoldDB" id="R7TGJ2"/>
<dbReference type="OMA" id="EIQNMHG"/>
<evidence type="ECO:0000256" key="3">
    <source>
        <dbReference type="ARBA" id="ARBA00023128"/>
    </source>
</evidence>
<evidence type="ECO:0000256" key="4">
    <source>
        <dbReference type="ARBA" id="ARBA00058025"/>
    </source>
</evidence>
<reference evidence="9" key="3">
    <citation type="submission" date="2015-06" db="UniProtKB">
        <authorList>
            <consortium name="EnsemblMetazoa"/>
        </authorList>
    </citation>
    <scope>IDENTIFICATION</scope>
</reference>
<accession>R7TGJ2</accession>
<evidence type="ECO:0000313" key="8">
    <source>
        <dbReference type="EMBL" id="ELT92617.1"/>
    </source>
</evidence>
<dbReference type="Pfam" id="PF01722">
    <property type="entry name" value="BolA"/>
    <property type="match status" value="1"/>
</dbReference>
<gene>
    <name evidence="8" type="ORF">CAPTEDRAFT_179221</name>
</gene>
<dbReference type="Gene3D" id="3.30.300.90">
    <property type="entry name" value="BolA-like"/>
    <property type="match status" value="1"/>
</dbReference>
<dbReference type="GO" id="GO:0005759">
    <property type="term" value="C:mitochondrial matrix"/>
    <property type="evidence" value="ECO:0007669"/>
    <property type="project" value="TreeGrafter"/>
</dbReference>
<dbReference type="EMBL" id="AMQN01013241">
    <property type="status" value="NOT_ANNOTATED_CDS"/>
    <property type="molecule type" value="Genomic_DNA"/>
</dbReference>
<protein>
    <recommendedName>
        <fullName evidence="6">BolA-like protein 3</fullName>
    </recommendedName>
</protein>
<evidence type="ECO:0000256" key="1">
    <source>
        <dbReference type="ARBA" id="ARBA00004173"/>
    </source>
</evidence>
<dbReference type="PANTHER" id="PTHR46188:SF1">
    <property type="entry name" value="BOLA-LIKE PROTEIN 3"/>
    <property type="match status" value="1"/>
</dbReference>
<organism evidence="8">
    <name type="scientific">Capitella teleta</name>
    <name type="common">Polychaete worm</name>
    <dbReference type="NCBI Taxonomy" id="283909"/>
    <lineage>
        <taxon>Eukaryota</taxon>
        <taxon>Metazoa</taxon>
        <taxon>Spiralia</taxon>
        <taxon>Lophotrochozoa</taxon>
        <taxon>Annelida</taxon>
        <taxon>Polychaeta</taxon>
        <taxon>Sedentaria</taxon>
        <taxon>Scolecida</taxon>
        <taxon>Capitellidae</taxon>
        <taxon>Capitella</taxon>
    </lineage>
</organism>
<dbReference type="EMBL" id="KB310063">
    <property type="protein sequence ID" value="ELT92617.1"/>
    <property type="molecule type" value="Genomic_DNA"/>
</dbReference>
<evidence type="ECO:0000256" key="2">
    <source>
        <dbReference type="ARBA" id="ARBA00005578"/>
    </source>
</evidence>
<dbReference type="Proteomes" id="UP000014760">
    <property type="component" value="Unassembled WGS sequence"/>
</dbReference>
<dbReference type="OrthoDB" id="203381at2759"/>
<comment type="subunit">
    <text evidence="5">Interacts with NFU1.</text>
</comment>
<evidence type="ECO:0000313" key="10">
    <source>
        <dbReference type="Proteomes" id="UP000014760"/>
    </source>
</evidence>
<reference evidence="8 10" key="2">
    <citation type="journal article" date="2013" name="Nature">
        <title>Insights into bilaterian evolution from three spiralian genomes.</title>
        <authorList>
            <person name="Simakov O."/>
            <person name="Marletaz F."/>
            <person name="Cho S.J."/>
            <person name="Edsinger-Gonzales E."/>
            <person name="Havlak P."/>
            <person name="Hellsten U."/>
            <person name="Kuo D.H."/>
            <person name="Larsson T."/>
            <person name="Lv J."/>
            <person name="Arendt D."/>
            <person name="Savage R."/>
            <person name="Osoegawa K."/>
            <person name="de Jong P."/>
            <person name="Grimwood J."/>
            <person name="Chapman J.A."/>
            <person name="Shapiro H."/>
            <person name="Aerts A."/>
            <person name="Otillar R.P."/>
            <person name="Terry A.Y."/>
            <person name="Boore J.L."/>
            <person name="Grigoriev I.V."/>
            <person name="Lindberg D.R."/>
            <person name="Seaver E.C."/>
            <person name="Weisblat D.A."/>
            <person name="Putnam N.H."/>
            <person name="Rokhsar D.S."/>
        </authorList>
    </citation>
    <scope>NUCLEOTIDE SEQUENCE</scope>
    <source>
        <strain evidence="8 10">I ESC-2004</strain>
    </source>
</reference>
<name>R7TGJ2_CAPTE</name>
<comment type="function">
    <text evidence="4">Acts as a mitochondrial iron-sulfur (Fe-S) cluster assembly factor that facilitates (Fe-S) cluster insertion into a subset of mitochondrial proteins. Probably acts together with NFU1.</text>
</comment>
<comment type="subcellular location">
    <subcellularLocation>
        <location evidence="1">Mitochondrion</location>
    </subcellularLocation>
</comment>
<evidence type="ECO:0000313" key="9">
    <source>
        <dbReference type="EnsemblMetazoa" id="CapteP179221"/>
    </source>
</evidence>
<dbReference type="PANTHER" id="PTHR46188">
    <property type="entry name" value="BOLA-LIKE PROTEIN 3"/>
    <property type="match status" value="1"/>
</dbReference>
<evidence type="ECO:0000256" key="7">
    <source>
        <dbReference type="RuleBase" id="RU003860"/>
    </source>
</evidence>
<proteinExistence type="inferred from homology"/>
<evidence type="ECO:0000256" key="6">
    <source>
        <dbReference type="ARBA" id="ARBA00068232"/>
    </source>
</evidence>
<dbReference type="InterPro" id="IPR036065">
    <property type="entry name" value="BolA-like_sf"/>
</dbReference>
<keyword evidence="3" id="KW-0496">Mitochondrion</keyword>
<keyword evidence="10" id="KW-1185">Reference proteome</keyword>
<sequence>MRSIFFRNKQLPWLLQRSQYTTEDKTEGEQRLLQILREKFPGLSAVHVEDVSGGCGSMYDVQIEAEEFRGKRTVMQHRMVNEALKCEIENMHGLRISTSVPDTSS</sequence>
<dbReference type="FunFam" id="3.30.300.90:FF:000003">
    <property type="entry name" value="BolA family member 3"/>
    <property type="match status" value="1"/>
</dbReference>
<reference evidence="10" key="1">
    <citation type="submission" date="2012-12" db="EMBL/GenBank/DDBJ databases">
        <authorList>
            <person name="Hellsten U."/>
            <person name="Grimwood J."/>
            <person name="Chapman J.A."/>
            <person name="Shapiro H."/>
            <person name="Aerts A."/>
            <person name="Otillar R.P."/>
            <person name="Terry A.Y."/>
            <person name="Boore J.L."/>
            <person name="Simakov O."/>
            <person name="Marletaz F."/>
            <person name="Cho S.-J."/>
            <person name="Edsinger-Gonzales E."/>
            <person name="Havlak P."/>
            <person name="Kuo D.-H."/>
            <person name="Larsson T."/>
            <person name="Lv J."/>
            <person name="Arendt D."/>
            <person name="Savage R."/>
            <person name="Osoegawa K."/>
            <person name="de Jong P."/>
            <person name="Lindberg D.R."/>
            <person name="Seaver E.C."/>
            <person name="Weisblat D.A."/>
            <person name="Putnam N.H."/>
            <person name="Grigoriev I.V."/>
            <person name="Rokhsar D.S."/>
        </authorList>
    </citation>
    <scope>NUCLEOTIDE SEQUENCE</scope>
    <source>
        <strain evidence="10">I ESC-2004</strain>
    </source>
</reference>
<dbReference type="HOGENOM" id="CLU_109462_0_2_1"/>
<dbReference type="InterPro" id="IPR002634">
    <property type="entry name" value="BolA"/>
</dbReference>
<comment type="similarity">
    <text evidence="2 7">Belongs to the BolA/IbaG family.</text>
</comment>
<evidence type="ECO:0000256" key="5">
    <source>
        <dbReference type="ARBA" id="ARBA00065046"/>
    </source>
</evidence>
<dbReference type="STRING" id="283909.R7TGJ2"/>